<dbReference type="GO" id="GO:0045944">
    <property type="term" value="P:positive regulation of transcription by RNA polymerase II"/>
    <property type="evidence" value="ECO:0007669"/>
    <property type="project" value="TreeGrafter"/>
</dbReference>
<dbReference type="InterPro" id="IPR036427">
    <property type="entry name" value="Bromodomain-like_sf"/>
</dbReference>
<organism evidence="4 5">
    <name type="scientific">Cuscuta epithymum</name>
    <dbReference type="NCBI Taxonomy" id="186058"/>
    <lineage>
        <taxon>Eukaryota</taxon>
        <taxon>Viridiplantae</taxon>
        <taxon>Streptophyta</taxon>
        <taxon>Embryophyta</taxon>
        <taxon>Tracheophyta</taxon>
        <taxon>Spermatophyta</taxon>
        <taxon>Magnoliopsida</taxon>
        <taxon>eudicotyledons</taxon>
        <taxon>Gunneridae</taxon>
        <taxon>Pentapetalae</taxon>
        <taxon>asterids</taxon>
        <taxon>lamiids</taxon>
        <taxon>Solanales</taxon>
        <taxon>Convolvulaceae</taxon>
        <taxon>Cuscuteae</taxon>
        <taxon>Cuscuta</taxon>
        <taxon>Cuscuta subgen. Cuscuta</taxon>
    </lineage>
</organism>
<gene>
    <name evidence="4" type="ORF">CEPIT_LOCUS14681</name>
</gene>
<proteinExistence type="predicted"/>
<dbReference type="Pfam" id="PF00439">
    <property type="entry name" value="Bromodomain"/>
    <property type="match status" value="1"/>
</dbReference>
<reference evidence="4" key="1">
    <citation type="submission" date="2022-07" db="EMBL/GenBank/DDBJ databases">
        <authorList>
            <person name="Macas J."/>
            <person name="Novak P."/>
            <person name="Neumann P."/>
        </authorList>
    </citation>
    <scope>NUCLEOTIDE SEQUENCE</scope>
</reference>
<evidence type="ECO:0000256" key="2">
    <source>
        <dbReference type="PROSITE-ProRule" id="PRU00035"/>
    </source>
</evidence>
<dbReference type="AlphaFoldDB" id="A0AAV0DDP3"/>
<evidence type="ECO:0000313" key="4">
    <source>
        <dbReference type="EMBL" id="CAH9098990.1"/>
    </source>
</evidence>
<dbReference type="Gene3D" id="3.40.630.30">
    <property type="match status" value="1"/>
</dbReference>
<evidence type="ECO:0000313" key="5">
    <source>
        <dbReference type="Proteomes" id="UP001152523"/>
    </source>
</evidence>
<dbReference type="SMART" id="SM00297">
    <property type="entry name" value="BROMO"/>
    <property type="match status" value="1"/>
</dbReference>
<name>A0AAV0DDP3_9ASTE</name>
<dbReference type="Gene3D" id="1.20.920.10">
    <property type="entry name" value="Bromodomain-like"/>
    <property type="match status" value="1"/>
</dbReference>
<feature type="domain" description="Bromo" evidence="3">
    <location>
        <begin position="102"/>
        <end position="147"/>
    </location>
</feature>
<dbReference type="PANTHER" id="PTHR45750:SF3">
    <property type="entry name" value="HISTONE ACETYLTRANSFERASE"/>
    <property type="match status" value="1"/>
</dbReference>
<accession>A0AAV0DDP3</accession>
<sequence>MQGFTEEIKLEKDRWEGMITKYNSTSLMQFNCSSFGQKEDQAADENTTTAGASLDTEYKALHTWIDRATNQKNVTDFLRSLLKSMYAHVDAGAFKEVAVGNDPIDLKIISERVESGQYYEIVEVFACDVRRMLANIRTLYAPGSMHSICASRFEKYFTMKLNCEYILWTTP</sequence>
<dbReference type="SUPFAM" id="SSF47370">
    <property type="entry name" value="Bromodomain"/>
    <property type="match status" value="1"/>
</dbReference>
<dbReference type="InterPro" id="IPR037800">
    <property type="entry name" value="GCN5"/>
</dbReference>
<dbReference type="GO" id="GO:0010484">
    <property type="term" value="F:histone H3 acetyltransferase activity"/>
    <property type="evidence" value="ECO:0007669"/>
    <property type="project" value="TreeGrafter"/>
</dbReference>
<dbReference type="EMBL" id="CAMAPF010000104">
    <property type="protein sequence ID" value="CAH9098990.1"/>
    <property type="molecule type" value="Genomic_DNA"/>
</dbReference>
<dbReference type="Proteomes" id="UP001152523">
    <property type="component" value="Unassembled WGS sequence"/>
</dbReference>
<evidence type="ECO:0000256" key="1">
    <source>
        <dbReference type="ARBA" id="ARBA00023117"/>
    </source>
</evidence>
<dbReference type="GO" id="GO:0000123">
    <property type="term" value="C:histone acetyltransferase complex"/>
    <property type="evidence" value="ECO:0007669"/>
    <property type="project" value="TreeGrafter"/>
</dbReference>
<protein>
    <recommendedName>
        <fullName evidence="3">Bromo domain-containing protein</fullName>
    </recommendedName>
</protein>
<comment type="caution">
    <text evidence="4">The sequence shown here is derived from an EMBL/GenBank/DDBJ whole genome shotgun (WGS) entry which is preliminary data.</text>
</comment>
<keyword evidence="5" id="KW-1185">Reference proteome</keyword>
<dbReference type="PROSITE" id="PS50014">
    <property type="entry name" value="BROMODOMAIN_2"/>
    <property type="match status" value="1"/>
</dbReference>
<keyword evidence="1 2" id="KW-0103">Bromodomain</keyword>
<dbReference type="PANTHER" id="PTHR45750">
    <property type="entry name" value="GH11602P"/>
    <property type="match status" value="1"/>
</dbReference>
<dbReference type="InterPro" id="IPR001487">
    <property type="entry name" value="Bromodomain"/>
</dbReference>
<evidence type="ECO:0000259" key="3">
    <source>
        <dbReference type="PROSITE" id="PS50014"/>
    </source>
</evidence>